<sequence length="578" mass="61226">MGDRFTALEEAVLGEPVDVVIGDFMAEITMSAIASGLTRSGRGAREFYARAFLAQVEPLLGDIAERGIKIVVNAGVFNPAGLAEALRAMIAERGVDLTVAHVEGDDLLDRTATLVAEGQLSHLDTGEAFDPAGPEIFAANAYLGGWGIAAALGTGADIVVTGRVADASLVLGPAAWWHGWGQEDWDRIAGAVVAAHIVECGPQAAGGNFSGFTTIPNNTLVAFPIAEVDEDGSCVITKRASDGGAVTVDTVTAQLMYEIQGPRYLNPDVVAHIDPVRLTQEGPDRVRVSGVQGGPPPETTKVGIHRLAGYRGATWVYPTGLDIDAKIDVLRRQAVAAAEGLNLTQVLVTPCGRPAEDPADQYAATVAVQIAASSEERGQVREFLAKCTSYGLGSIPGYYLDMTGASVGEVQRIEYWPGLVRQEDLRHEVVLADGRRIPVAVPKTAPFTGQPVSVAVEAAGEFGETRRVPFGEIVYARTGDKGGNANLGVWVPQPHAAAYPWLVGFLTEDRLRELLGLRESVAVERYPMPTIHGLSFVLRDFFGTSGSSYLGLDQIGKSLGEFLRAKHVDIPISLLDGA</sequence>
<evidence type="ECO:0000259" key="2">
    <source>
        <dbReference type="Pfam" id="PF23544"/>
    </source>
</evidence>
<dbReference type="InterPro" id="IPR010839">
    <property type="entry name" value="AtuA_N"/>
</dbReference>
<feature type="domain" description="AtuA-like ferredoxin-fold" evidence="2">
    <location>
        <begin position="469"/>
        <end position="568"/>
    </location>
</feature>
<evidence type="ECO:0000313" key="3">
    <source>
        <dbReference type="EMBL" id="MDR7167310.1"/>
    </source>
</evidence>
<keyword evidence="4" id="KW-1185">Reference proteome</keyword>
<evidence type="ECO:0008006" key="5">
    <source>
        <dbReference type="Google" id="ProtNLM"/>
    </source>
</evidence>
<name>A0ABU1X9T6_9NOCA</name>
<dbReference type="PANTHER" id="PTHR47585:SF1">
    <property type="entry name" value="DUF1446 DOMAIN-CONTAINING PROTEIN"/>
    <property type="match status" value="1"/>
</dbReference>
<evidence type="ECO:0000313" key="4">
    <source>
        <dbReference type="Proteomes" id="UP001251217"/>
    </source>
</evidence>
<dbReference type="PANTHER" id="PTHR47585">
    <property type="match status" value="1"/>
</dbReference>
<feature type="domain" description="Acyclic terpene utilisation N-terminal" evidence="1">
    <location>
        <begin position="1"/>
        <end position="430"/>
    </location>
</feature>
<protein>
    <recommendedName>
        <fullName evidence="5">DUF1446 domain-containing protein</fullName>
    </recommendedName>
</protein>
<dbReference type="Pfam" id="PF07287">
    <property type="entry name" value="AtuA"/>
    <property type="match status" value="1"/>
</dbReference>
<accession>A0ABU1X9T6</accession>
<organism evidence="3 4">
    <name type="scientific">Nocardia kruczakiae</name>
    <dbReference type="NCBI Taxonomy" id="261477"/>
    <lineage>
        <taxon>Bacteria</taxon>
        <taxon>Bacillati</taxon>
        <taxon>Actinomycetota</taxon>
        <taxon>Actinomycetes</taxon>
        <taxon>Mycobacteriales</taxon>
        <taxon>Nocardiaceae</taxon>
        <taxon>Nocardia</taxon>
    </lineage>
</organism>
<proteinExistence type="predicted"/>
<dbReference type="EMBL" id="JAVDWW010000001">
    <property type="protein sequence ID" value="MDR7167310.1"/>
    <property type="molecule type" value="Genomic_DNA"/>
</dbReference>
<dbReference type="Pfam" id="PF23544">
    <property type="entry name" value="AtuA_ferredoxin"/>
    <property type="match status" value="1"/>
</dbReference>
<evidence type="ECO:0000259" key="1">
    <source>
        <dbReference type="Pfam" id="PF07287"/>
    </source>
</evidence>
<dbReference type="InterPro" id="IPR056362">
    <property type="entry name" value="AtuA-like_ferredoxin_dom"/>
</dbReference>
<gene>
    <name evidence="3" type="ORF">J2W56_001028</name>
</gene>
<dbReference type="Proteomes" id="UP001251217">
    <property type="component" value="Unassembled WGS sequence"/>
</dbReference>
<comment type="caution">
    <text evidence="3">The sequence shown here is derived from an EMBL/GenBank/DDBJ whole genome shotgun (WGS) entry which is preliminary data.</text>
</comment>
<reference evidence="3 4" key="1">
    <citation type="submission" date="2023-07" db="EMBL/GenBank/DDBJ databases">
        <title>Sorghum-associated microbial communities from plants grown in Nebraska, USA.</title>
        <authorList>
            <person name="Schachtman D."/>
        </authorList>
    </citation>
    <scope>NUCLEOTIDE SEQUENCE [LARGE SCALE GENOMIC DNA]</scope>
    <source>
        <strain evidence="3 4">4272</strain>
    </source>
</reference>